<gene>
    <name evidence="2" type="ORF">MNBD_ALPHA11-743</name>
</gene>
<sequence>MQHTKFKSAHAPFPAMAFNLAALALILLMAGLGIAYWLNGFASTRTQITSSVYAAPIVTKTLANTNMQIPQIWLNILTQSTQKDVQAVDLTLKISVADQEQSIPINLRISEASQAEPSAYLLDSVYVLRFSKTQIGGFKGLVGKPLKAQDGYESETVWYEPISDNPFVAKCIDFEGSKSALNCLRTIRLNSQLSATYQFAQSELEYWRQLDGAIIPLMRQIGISLE</sequence>
<protein>
    <submittedName>
        <fullName evidence="2">Uncharacterized protein</fullName>
    </submittedName>
</protein>
<keyword evidence="1" id="KW-0812">Transmembrane</keyword>
<name>A0A3B0UPR0_9ZZZZ</name>
<reference evidence="2" key="1">
    <citation type="submission" date="2018-06" db="EMBL/GenBank/DDBJ databases">
        <authorList>
            <person name="Zhirakovskaya E."/>
        </authorList>
    </citation>
    <scope>NUCLEOTIDE SEQUENCE</scope>
</reference>
<keyword evidence="1" id="KW-1133">Transmembrane helix</keyword>
<keyword evidence="1" id="KW-0472">Membrane</keyword>
<evidence type="ECO:0000313" key="2">
    <source>
        <dbReference type="EMBL" id="VAW21626.1"/>
    </source>
</evidence>
<organism evidence="2">
    <name type="scientific">hydrothermal vent metagenome</name>
    <dbReference type="NCBI Taxonomy" id="652676"/>
    <lineage>
        <taxon>unclassified sequences</taxon>
        <taxon>metagenomes</taxon>
        <taxon>ecological metagenomes</taxon>
    </lineage>
</organism>
<proteinExistence type="predicted"/>
<accession>A0A3B0UPR0</accession>
<feature type="transmembrane region" description="Helical" evidence="1">
    <location>
        <begin position="12"/>
        <end position="38"/>
    </location>
</feature>
<dbReference type="AlphaFoldDB" id="A0A3B0UPR0"/>
<dbReference type="EMBL" id="UOEQ01000365">
    <property type="protein sequence ID" value="VAW21626.1"/>
    <property type="molecule type" value="Genomic_DNA"/>
</dbReference>
<evidence type="ECO:0000256" key="1">
    <source>
        <dbReference type="SAM" id="Phobius"/>
    </source>
</evidence>